<dbReference type="InterPro" id="IPR059144">
    <property type="entry name" value="NFP_LysM3"/>
</dbReference>
<dbReference type="GO" id="GO:0005524">
    <property type="term" value="F:ATP binding"/>
    <property type="evidence" value="ECO:0007669"/>
    <property type="project" value="InterPro"/>
</dbReference>
<dbReference type="InterPro" id="IPR052611">
    <property type="entry name" value="Plant_RLK_LysM"/>
</dbReference>
<keyword evidence="2" id="KW-0732">Signal</keyword>
<evidence type="ECO:0000259" key="3">
    <source>
        <dbReference type="PROSITE" id="PS50011"/>
    </source>
</evidence>
<dbReference type="SUPFAM" id="SSF56112">
    <property type="entry name" value="Protein kinase-like (PK-like)"/>
    <property type="match status" value="1"/>
</dbReference>
<keyword evidence="5" id="KW-1185">Reference proteome</keyword>
<dbReference type="Proteomes" id="UP000594263">
    <property type="component" value="Unplaced"/>
</dbReference>
<sequence>MAASKLKFITTIFFTIMRVIGAQAQKTSTSSGANFSCSSESPTWCSTYVTYHATSPGFMNLKNISELFTVNPASIARASNIASEKAKLSPGQVLFIPITCGCTGTRYFANITYHIRKTDSFYLVSTALFQNLTDYVAVESMNPSLNPIALPIGDEVVIPIYCKCSEKNHSWNGGRNFLITYVLQPGDDLPTLSSLFKTSPDDITSENNNFTDFVTASGSPILIPVSELPVLPQTRLKSKTGVKKLILVIITSIFGALAVLVLASFLVYMRRASRRTTGKALGRSDSSLETSGFLKMRKNLPHETILRPKMMAQDKLLPGLASNLGNPIAYDRRLILEATGNLSESCRIGGSVYKAMINNEQVAVKKVYEDSNEELKILQKLNHANLVKLMGASTDLNGNRLLVYEFAENGSLDRRLFFEPSSLSPSSKPVGLLTWHQRLQIALDVAHGLQYLHEHTQPSIVHSDIRTSNILLGSGLRAKISNFSSARPAMSSVSPKVDVFGFGVVLLELLSGKRGMEMKESGETVMLSEEIRGVMEVGEQREERRLRLWMDPRLEGSYPVEGAMSLAGLARACTQDKSSARPSMTEVVFNLSVLAHSPSTFETSWASGEEDETKMVRPVVAR</sequence>
<evidence type="ECO:0000313" key="5">
    <source>
        <dbReference type="Proteomes" id="UP000594263"/>
    </source>
</evidence>
<dbReference type="PROSITE" id="PS50011">
    <property type="entry name" value="PROTEIN_KINASE_DOM"/>
    <property type="match status" value="1"/>
</dbReference>
<dbReference type="Pfam" id="PF23446">
    <property type="entry name" value="LysM1_NFP_LYK"/>
    <property type="match status" value="1"/>
</dbReference>
<feature type="chain" id="PRO_5033913875" description="Protein kinase domain-containing protein" evidence="2">
    <location>
        <begin position="25"/>
        <end position="622"/>
    </location>
</feature>
<dbReference type="InterPro" id="IPR001245">
    <property type="entry name" value="Ser-Thr/Tyr_kinase_cat_dom"/>
</dbReference>
<accession>A0A7N0UKT3</accession>
<dbReference type="EnsemblPlants" id="Kaladp0072s0053.2.v1.1">
    <property type="protein sequence ID" value="Kaladp0072s0053.2.v1.1.CDS.1"/>
    <property type="gene ID" value="Kaladp0072s0053.v1.1"/>
</dbReference>
<dbReference type="Gene3D" id="3.30.200.20">
    <property type="entry name" value="Phosphorylase Kinase, domain 1"/>
    <property type="match status" value="1"/>
</dbReference>
<evidence type="ECO:0000256" key="2">
    <source>
        <dbReference type="SAM" id="SignalP"/>
    </source>
</evidence>
<dbReference type="InterPro" id="IPR056561">
    <property type="entry name" value="NFP_LYK_LysM1"/>
</dbReference>
<dbReference type="EnsemblPlants" id="Kaladp0072s0053.5.v1.1">
    <property type="protein sequence ID" value="Kaladp0072s0053.5.v1.1.CDS.1"/>
    <property type="gene ID" value="Kaladp0072s0053.v1.1"/>
</dbReference>
<dbReference type="Pfam" id="PF23457">
    <property type="entry name" value="LysM2_NFP"/>
    <property type="match status" value="1"/>
</dbReference>
<dbReference type="OMA" id="VHMDIRT"/>
<keyword evidence="1" id="KW-0472">Membrane</keyword>
<reference evidence="4" key="1">
    <citation type="submission" date="2021-01" db="UniProtKB">
        <authorList>
            <consortium name="EnsemblPlants"/>
        </authorList>
    </citation>
    <scope>IDENTIFICATION</scope>
</reference>
<name>A0A7N0UKT3_KALFE</name>
<dbReference type="InterPro" id="IPR000719">
    <property type="entry name" value="Prot_kinase_dom"/>
</dbReference>
<feature type="transmembrane region" description="Helical" evidence="1">
    <location>
        <begin position="245"/>
        <end position="269"/>
    </location>
</feature>
<dbReference type="PANTHER" id="PTHR45927">
    <property type="entry name" value="LYSM-DOMAIN RECEPTOR-LIKE KINASE-RELATED"/>
    <property type="match status" value="1"/>
</dbReference>
<dbReference type="InterPro" id="IPR059143">
    <property type="entry name" value="NFP_LysM2"/>
</dbReference>
<dbReference type="InterPro" id="IPR008266">
    <property type="entry name" value="Tyr_kinase_AS"/>
</dbReference>
<dbReference type="PROSITE" id="PS00109">
    <property type="entry name" value="PROTEIN_KINASE_TYR"/>
    <property type="match status" value="1"/>
</dbReference>
<dbReference type="Gramene" id="Kaladp0072s0053.1.v1.1">
    <property type="protein sequence ID" value="Kaladp0072s0053.1.v1.1.CDS.1"/>
    <property type="gene ID" value="Kaladp0072s0053.v1.1"/>
</dbReference>
<evidence type="ECO:0000313" key="4">
    <source>
        <dbReference type="EnsemblPlants" id="Kaladp0072s0053.5.v1.1.CDS.1"/>
    </source>
</evidence>
<dbReference type="Pfam" id="PF23462">
    <property type="entry name" value="LysM3_NFP"/>
    <property type="match status" value="1"/>
</dbReference>
<dbReference type="PANTHER" id="PTHR45927:SF2">
    <property type="entry name" value="SERINE_THREONINE RECEPTOR-LIKE KINASE NFP"/>
    <property type="match status" value="1"/>
</dbReference>
<dbReference type="AlphaFoldDB" id="A0A7N0UKT3"/>
<dbReference type="InterPro" id="IPR011009">
    <property type="entry name" value="Kinase-like_dom_sf"/>
</dbReference>
<organism evidence="4 5">
    <name type="scientific">Kalanchoe fedtschenkoi</name>
    <name type="common">Lavender scallops</name>
    <name type="synonym">South American air plant</name>
    <dbReference type="NCBI Taxonomy" id="63787"/>
    <lineage>
        <taxon>Eukaryota</taxon>
        <taxon>Viridiplantae</taxon>
        <taxon>Streptophyta</taxon>
        <taxon>Embryophyta</taxon>
        <taxon>Tracheophyta</taxon>
        <taxon>Spermatophyta</taxon>
        <taxon>Magnoliopsida</taxon>
        <taxon>eudicotyledons</taxon>
        <taxon>Gunneridae</taxon>
        <taxon>Pentapetalae</taxon>
        <taxon>Saxifragales</taxon>
        <taxon>Crassulaceae</taxon>
        <taxon>Kalanchoe</taxon>
    </lineage>
</organism>
<proteinExistence type="predicted"/>
<dbReference type="GO" id="GO:0004672">
    <property type="term" value="F:protein kinase activity"/>
    <property type="evidence" value="ECO:0007669"/>
    <property type="project" value="InterPro"/>
</dbReference>
<dbReference type="Gene3D" id="1.10.510.10">
    <property type="entry name" value="Transferase(Phosphotransferase) domain 1"/>
    <property type="match status" value="2"/>
</dbReference>
<dbReference type="Gramene" id="Kaladp0072s0053.2.v1.1">
    <property type="protein sequence ID" value="Kaladp0072s0053.2.v1.1.CDS.1"/>
    <property type="gene ID" value="Kaladp0072s0053.v1.1"/>
</dbReference>
<keyword evidence="1" id="KW-0812">Transmembrane</keyword>
<dbReference type="Pfam" id="PF07714">
    <property type="entry name" value="PK_Tyr_Ser-Thr"/>
    <property type="match status" value="1"/>
</dbReference>
<dbReference type="Gramene" id="Kaladp0072s0053.5.v1.1">
    <property type="protein sequence ID" value="Kaladp0072s0053.5.v1.1.CDS.1"/>
    <property type="gene ID" value="Kaladp0072s0053.v1.1"/>
</dbReference>
<feature type="signal peptide" evidence="2">
    <location>
        <begin position="1"/>
        <end position="24"/>
    </location>
</feature>
<feature type="domain" description="Protein kinase" evidence="3">
    <location>
        <begin position="328"/>
        <end position="594"/>
    </location>
</feature>
<protein>
    <recommendedName>
        <fullName evidence="3">Protein kinase domain-containing protein</fullName>
    </recommendedName>
</protein>
<keyword evidence="1" id="KW-1133">Transmembrane helix</keyword>
<evidence type="ECO:0000256" key="1">
    <source>
        <dbReference type="SAM" id="Phobius"/>
    </source>
</evidence>
<dbReference type="EnsemblPlants" id="Kaladp0072s0053.1.v1.1">
    <property type="protein sequence ID" value="Kaladp0072s0053.1.v1.1.CDS.1"/>
    <property type="gene ID" value="Kaladp0072s0053.v1.1"/>
</dbReference>